<name>A0A6I8M8N4_9FUSO</name>
<feature type="domain" description="Alpha/beta hydrolase fold-3" evidence="2">
    <location>
        <begin position="75"/>
        <end position="282"/>
    </location>
</feature>
<dbReference type="Gene3D" id="3.40.50.1820">
    <property type="entry name" value="alpha/beta hydrolase"/>
    <property type="match status" value="1"/>
</dbReference>
<dbReference type="Pfam" id="PF07859">
    <property type="entry name" value="Abhydrolase_3"/>
    <property type="match status" value="1"/>
</dbReference>
<evidence type="ECO:0000313" key="4">
    <source>
        <dbReference type="Proteomes" id="UP000419017"/>
    </source>
</evidence>
<proteinExistence type="predicted"/>
<protein>
    <submittedName>
        <fullName evidence="3">Alpha/beta hydrolase</fullName>
    </submittedName>
</protein>
<evidence type="ECO:0000259" key="2">
    <source>
        <dbReference type="Pfam" id="PF07859"/>
    </source>
</evidence>
<gene>
    <name evidence="3" type="ORF">OMES3154_01140</name>
</gene>
<dbReference type="InterPro" id="IPR050300">
    <property type="entry name" value="GDXG_lipolytic_enzyme"/>
</dbReference>
<dbReference type="RefSeq" id="WP_156683820.1">
    <property type="nucleotide sequence ID" value="NZ_CABWIB010000001.1"/>
</dbReference>
<organism evidence="3 4">
    <name type="scientific">Oceanivirga miroungae</name>
    <dbReference type="NCBI Taxonomy" id="1130046"/>
    <lineage>
        <taxon>Bacteria</taxon>
        <taxon>Fusobacteriati</taxon>
        <taxon>Fusobacteriota</taxon>
        <taxon>Fusobacteriia</taxon>
        <taxon>Fusobacteriales</taxon>
        <taxon>Leptotrichiaceae</taxon>
        <taxon>Oceanivirga</taxon>
    </lineage>
</organism>
<dbReference type="SUPFAM" id="SSF53474">
    <property type="entry name" value="alpha/beta-Hydrolases"/>
    <property type="match status" value="1"/>
</dbReference>
<dbReference type="InterPro" id="IPR013094">
    <property type="entry name" value="AB_hydrolase_3"/>
</dbReference>
<dbReference type="GO" id="GO:0016787">
    <property type="term" value="F:hydrolase activity"/>
    <property type="evidence" value="ECO:0007669"/>
    <property type="project" value="UniProtKB-KW"/>
</dbReference>
<reference evidence="3 4" key="1">
    <citation type="submission" date="2019-10" db="EMBL/GenBank/DDBJ databases">
        <authorList>
            <person name="Blom J."/>
        </authorList>
    </citation>
    <scope>NUCLEOTIDE SEQUENCE [LARGE SCALE GENOMIC DNA]</scope>
    <source>
        <strain evidence="3 4">ES3154-GLU</strain>
    </source>
</reference>
<dbReference type="PANTHER" id="PTHR48081">
    <property type="entry name" value="AB HYDROLASE SUPERFAMILY PROTEIN C4A8.06C"/>
    <property type="match status" value="1"/>
</dbReference>
<evidence type="ECO:0000256" key="1">
    <source>
        <dbReference type="ARBA" id="ARBA00022801"/>
    </source>
</evidence>
<accession>A0A6I8M8N4</accession>
<dbReference type="Proteomes" id="UP000419017">
    <property type="component" value="Unassembled WGS sequence"/>
</dbReference>
<evidence type="ECO:0000313" key="3">
    <source>
        <dbReference type="EMBL" id="VWL85854.1"/>
    </source>
</evidence>
<sequence>MDIKKEVINALRNRKDDEFNLGEELIIDGVNLGKMRSMIGYRGLDLASDVDIKIDYVDGFKSYIYNDNTDSNYTLFYLHGGGFYGGSAIVYEYICKYIAKYANIRVINMEYPLAPEMKFPDTSRLVYSVIKQYAKKYENNIFSIAGDSAGAHISMNVVQEDVLDKKLISFLTMYYPCMSLSKLENWSISKYNLDEDSHYAKINIKFLRSLFPFIEKFYVKKGTNKNTKEYNFNLMTEKDFSKLPSMMIIKAQYDYCNLEIDEFIEKFGVKSYVFEGMPHGFMELLGYVEEVKKALDLTIENIKISRDKIGE</sequence>
<dbReference type="InterPro" id="IPR029058">
    <property type="entry name" value="AB_hydrolase_fold"/>
</dbReference>
<dbReference type="AlphaFoldDB" id="A0A6I8M8N4"/>
<keyword evidence="4" id="KW-1185">Reference proteome</keyword>
<dbReference type="EMBL" id="CABWIB010000001">
    <property type="protein sequence ID" value="VWL85854.1"/>
    <property type="molecule type" value="Genomic_DNA"/>
</dbReference>
<keyword evidence="1 3" id="KW-0378">Hydrolase</keyword>